<dbReference type="GO" id="GO:0005524">
    <property type="term" value="F:ATP binding"/>
    <property type="evidence" value="ECO:0007669"/>
    <property type="project" value="UniProtKB-UniRule"/>
</dbReference>
<reference evidence="8 9" key="1">
    <citation type="submission" date="2019-03" db="EMBL/GenBank/DDBJ databases">
        <title>Genomic Encyclopedia of Archaeal and Bacterial Type Strains, Phase II (KMG-II): from individual species to whole genera.</title>
        <authorList>
            <person name="Goeker M."/>
        </authorList>
    </citation>
    <scope>NUCLEOTIDE SEQUENCE [LARGE SCALE GENOMIC DNA]</scope>
    <source>
        <strain evidence="8 9">DSM 15388</strain>
    </source>
</reference>
<dbReference type="InterPro" id="IPR036451">
    <property type="entry name" value="CblAdoTrfase-like_sf"/>
</dbReference>
<dbReference type="GO" id="GO:0008817">
    <property type="term" value="F:corrinoid adenosyltransferase activity"/>
    <property type="evidence" value="ECO:0007669"/>
    <property type="project" value="UniProtKB-UniRule"/>
</dbReference>
<dbReference type="PANTHER" id="PTHR12213:SF0">
    <property type="entry name" value="CORRINOID ADENOSYLTRANSFERASE MMAB"/>
    <property type="match status" value="1"/>
</dbReference>
<evidence type="ECO:0000313" key="9">
    <source>
        <dbReference type="Proteomes" id="UP000295793"/>
    </source>
</evidence>
<dbReference type="Proteomes" id="UP000295793">
    <property type="component" value="Unassembled WGS sequence"/>
</dbReference>
<comment type="subunit">
    <text evidence="2">Homotrimer.</text>
</comment>
<dbReference type="NCBIfam" id="TIGR00636">
    <property type="entry name" value="PduO_Nterm"/>
    <property type="match status" value="1"/>
</dbReference>
<dbReference type="SUPFAM" id="SSF89028">
    <property type="entry name" value="Cobalamin adenosyltransferase-like"/>
    <property type="match status" value="1"/>
</dbReference>
<dbReference type="Pfam" id="PF01923">
    <property type="entry name" value="Cob_adeno_trans"/>
    <property type="match status" value="1"/>
</dbReference>
<protein>
    <recommendedName>
        <fullName evidence="6">Corrinoid adenosyltransferase</fullName>
        <ecNumber evidence="6">2.5.1.17</ecNumber>
    </recommendedName>
    <alternativeName>
        <fullName evidence="6">Cob(II)alamin adenosyltransferase</fullName>
    </alternativeName>
    <alternativeName>
        <fullName evidence="6">Cob(II)yrinic acid a,c-diamide adenosyltransferase</fullName>
    </alternativeName>
    <alternativeName>
        <fullName evidence="6">Cobinamide/cobalamin adenosyltransferase</fullName>
    </alternativeName>
</protein>
<dbReference type="Gene3D" id="1.20.1200.10">
    <property type="entry name" value="Cobalamin adenosyltransferase-like"/>
    <property type="match status" value="1"/>
</dbReference>
<dbReference type="InterPro" id="IPR016030">
    <property type="entry name" value="CblAdoTrfase-like"/>
</dbReference>
<keyword evidence="9" id="KW-1185">Reference proteome</keyword>
<dbReference type="EC" id="2.5.1.17" evidence="6"/>
<dbReference type="RefSeq" id="WP_132700894.1">
    <property type="nucleotide sequence ID" value="NZ_SLZR01000004.1"/>
</dbReference>
<comment type="similarity">
    <text evidence="1 6">Belongs to the Cob(I)alamin adenosyltransferase family.</text>
</comment>
<keyword evidence="5 6" id="KW-0067">ATP-binding</keyword>
<organism evidence="8 9">
    <name type="scientific">Reinekea marinisedimentorum</name>
    <dbReference type="NCBI Taxonomy" id="230495"/>
    <lineage>
        <taxon>Bacteria</taxon>
        <taxon>Pseudomonadati</taxon>
        <taxon>Pseudomonadota</taxon>
        <taxon>Gammaproteobacteria</taxon>
        <taxon>Oceanospirillales</taxon>
        <taxon>Saccharospirillaceae</taxon>
        <taxon>Reinekea</taxon>
    </lineage>
</organism>
<dbReference type="EMBL" id="SLZR01000004">
    <property type="protein sequence ID" value="TCS42086.1"/>
    <property type="molecule type" value="Genomic_DNA"/>
</dbReference>
<evidence type="ECO:0000256" key="2">
    <source>
        <dbReference type="ARBA" id="ARBA00011233"/>
    </source>
</evidence>
<evidence type="ECO:0000256" key="3">
    <source>
        <dbReference type="ARBA" id="ARBA00022679"/>
    </source>
</evidence>
<comment type="pathway">
    <text evidence="6">Cofactor biosynthesis; adenosylcobalamin biosynthesis; adenosylcobalamin from cob(II)yrinate a,c-diamide: step 2/7.</text>
</comment>
<keyword evidence="6" id="KW-0169">Cobalamin biosynthesis</keyword>
<dbReference type="InterPro" id="IPR029499">
    <property type="entry name" value="PduO-typ"/>
</dbReference>
<gene>
    <name evidence="8" type="ORF">BCF53_104191</name>
</gene>
<dbReference type="FunFam" id="1.20.1200.10:FF:000001">
    <property type="entry name" value="Cob(I)yrinic acid a,c-diamide adenosyltransferase"/>
    <property type="match status" value="1"/>
</dbReference>
<dbReference type="OrthoDB" id="9778896at2"/>
<dbReference type="AlphaFoldDB" id="A0A4R3I7G1"/>
<evidence type="ECO:0000313" key="8">
    <source>
        <dbReference type="EMBL" id="TCS42086.1"/>
    </source>
</evidence>
<evidence type="ECO:0000256" key="5">
    <source>
        <dbReference type="ARBA" id="ARBA00022840"/>
    </source>
</evidence>
<sequence>MGIRLTKIYTRSGDKGKTGLGIKDRIAKDSLRITAIGDIDELNSTVGVLIETLDKSSELIKPLRQRQHDLFDLGGELAMPGYELLGSELITDLETEIDQLNEALPPLENFILPGGNLAAAQTHMARSICRRAERTVVSFNREEEKPHLLAQQYLNRLSDYFFVLARHLARQSDGEEILWQSRHKR</sequence>
<evidence type="ECO:0000259" key="7">
    <source>
        <dbReference type="Pfam" id="PF01923"/>
    </source>
</evidence>
<keyword evidence="4 6" id="KW-0547">Nucleotide-binding</keyword>
<evidence type="ECO:0000256" key="1">
    <source>
        <dbReference type="ARBA" id="ARBA00007487"/>
    </source>
</evidence>
<evidence type="ECO:0000256" key="4">
    <source>
        <dbReference type="ARBA" id="ARBA00022741"/>
    </source>
</evidence>
<dbReference type="GO" id="GO:0009236">
    <property type="term" value="P:cobalamin biosynthetic process"/>
    <property type="evidence" value="ECO:0007669"/>
    <property type="project" value="UniProtKB-UniRule"/>
</dbReference>
<dbReference type="PANTHER" id="PTHR12213">
    <property type="entry name" value="CORRINOID ADENOSYLTRANSFERASE"/>
    <property type="match status" value="1"/>
</dbReference>
<name>A0A4R3I7G1_9GAMM</name>
<evidence type="ECO:0000256" key="6">
    <source>
        <dbReference type="RuleBase" id="RU366026"/>
    </source>
</evidence>
<comment type="catalytic activity">
    <reaction evidence="6">
        <text>2 cob(II)yrinate a,c diamide + reduced [electron-transfer flavoprotein] + 2 ATP = 2 adenosylcob(III)yrinate a,c-diamide + 2 triphosphate + oxidized [electron-transfer flavoprotein] + 3 H(+)</text>
        <dbReference type="Rhea" id="RHEA:11528"/>
        <dbReference type="Rhea" id="RHEA-COMP:10685"/>
        <dbReference type="Rhea" id="RHEA-COMP:10686"/>
        <dbReference type="ChEBI" id="CHEBI:15378"/>
        <dbReference type="ChEBI" id="CHEBI:18036"/>
        <dbReference type="ChEBI" id="CHEBI:30616"/>
        <dbReference type="ChEBI" id="CHEBI:57692"/>
        <dbReference type="ChEBI" id="CHEBI:58307"/>
        <dbReference type="ChEBI" id="CHEBI:58503"/>
        <dbReference type="ChEBI" id="CHEBI:58537"/>
        <dbReference type="EC" id="2.5.1.17"/>
    </reaction>
</comment>
<proteinExistence type="inferred from homology"/>
<comment type="catalytic activity">
    <reaction evidence="6">
        <text>2 cob(II)alamin + reduced [electron-transfer flavoprotein] + 2 ATP = 2 adenosylcob(III)alamin + 2 triphosphate + oxidized [electron-transfer flavoprotein] + 3 H(+)</text>
        <dbReference type="Rhea" id="RHEA:28671"/>
        <dbReference type="Rhea" id="RHEA-COMP:10685"/>
        <dbReference type="Rhea" id="RHEA-COMP:10686"/>
        <dbReference type="ChEBI" id="CHEBI:15378"/>
        <dbReference type="ChEBI" id="CHEBI:16304"/>
        <dbReference type="ChEBI" id="CHEBI:18036"/>
        <dbReference type="ChEBI" id="CHEBI:18408"/>
        <dbReference type="ChEBI" id="CHEBI:30616"/>
        <dbReference type="ChEBI" id="CHEBI:57692"/>
        <dbReference type="ChEBI" id="CHEBI:58307"/>
        <dbReference type="EC" id="2.5.1.17"/>
    </reaction>
</comment>
<comment type="caution">
    <text evidence="8">The sequence shown here is derived from an EMBL/GenBank/DDBJ whole genome shotgun (WGS) entry which is preliminary data.</text>
</comment>
<keyword evidence="3 6" id="KW-0808">Transferase</keyword>
<feature type="domain" description="Cobalamin adenosyltransferase-like" evidence="7">
    <location>
        <begin position="8"/>
        <end position="167"/>
    </location>
</feature>
<dbReference type="UniPathway" id="UPA00148">
    <property type="reaction ID" value="UER00233"/>
</dbReference>
<accession>A0A4R3I7G1</accession>